<dbReference type="PROSITE" id="PS51762">
    <property type="entry name" value="GH16_2"/>
    <property type="match status" value="1"/>
</dbReference>
<dbReference type="EMBL" id="JH711575">
    <property type="protein sequence ID" value="EIW84558.1"/>
    <property type="molecule type" value="Genomic_DNA"/>
</dbReference>
<dbReference type="OMA" id="FHPRSWF"/>
<dbReference type="Gene3D" id="2.60.120.200">
    <property type="match status" value="1"/>
</dbReference>
<dbReference type="OrthoDB" id="192832at2759"/>
<dbReference type="PANTHER" id="PTHR10963:SF24">
    <property type="entry name" value="GLYCOSIDASE C21B10.07-RELATED"/>
    <property type="match status" value="1"/>
</dbReference>
<dbReference type="InterPro" id="IPR013320">
    <property type="entry name" value="ConA-like_dom_sf"/>
</dbReference>
<proteinExistence type="predicted"/>
<name>A0A5M3MZJ2_CONPW</name>
<gene>
    <name evidence="2" type="ORF">CONPUDRAFT_49996</name>
</gene>
<dbReference type="GeneID" id="19207369"/>
<dbReference type="PANTHER" id="PTHR10963">
    <property type="entry name" value="GLYCOSYL HYDROLASE-RELATED"/>
    <property type="match status" value="1"/>
</dbReference>
<dbReference type="CDD" id="cd02181">
    <property type="entry name" value="GH16_fungal_Lam16A_glucanase"/>
    <property type="match status" value="1"/>
</dbReference>
<keyword evidence="3" id="KW-1185">Reference proteome</keyword>
<sequence>MAFAAPDHTFEKRDGNYETLSNGSTVIWVIDDVYQGSTFFDAFGFYTGPDPTHFLDANDSFSSGLAYVQDDGKVIMKGDDTTQLAYGANRNSVRISSYKQYNGGLFILDVDRAPWGCGVWPAWWTLGDGTWPYTGEIDIIEGVHANEHNQVTWHTAPGCNVTQPNTFSGTIGVMDNWSCDATNGQGGCGIIEWSRSSYGPYFDSIGGGVFAMKWNADGISVWSFYRSAVPADIVSGEPNPSGWGEPVAALSSEGCELSNYFMNHSIIFDITFCGDWAGNSYATSGCPGTCQQQIMDPANFVNASWIINWMKVYKEEMISGNASNAAPRRLATSLVFESRWTWVLGALSSVAWFVL</sequence>
<dbReference type="GO" id="GO:0004553">
    <property type="term" value="F:hydrolase activity, hydrolyzing O-glycosyl compounds"/>
    <property type="evidence" value="ECO:0007669"/>
    <property type="project" value="InterPro"/>
</dbReference>
<feature type="domain" description="GH16" evidence="1">
    <location>
        <begin position="26"/>
        <end position="285"/>
    </location>
</feature>
<evidence type="ECO:0000313" key="2">
    <source>
        <dbReference type="EMBL" id="EIW84558.1"/>
    </source>
</evidence>
<comment type="caution">
    <text evidence="2">The sequence shown here is derived from an EMBL/GenBank/DDBJ whole genome shotgun (WGS) entry which is preliminary data.</text>
</comment>
<protein>
    <submittedName>
        <fullName evidence="2">Glycoside hydrolase family 16 protein</fullName>
    </submittedName>
</protein>
<dbReference type="KEGG" id="cput:CONPUDRAFT_49996"/>
<evidence type="ECO:0000259" key="1">
    <source>
        <dbReference type="PROSITE" id="PS51762"/>
    </source>
</evidence>
<organism evidence="2 3">
    <name type="scientific">Coniophora puteana (strain RWD-64-598)</name>
    <name type="common">Brown rot fungus</name>
    <dbReference type="NCBI Taxonomy" id="741705"/>
    <lineage>
        <taxon>Eukaryota</taxon>
        <taxon>Fungi</taxon>
        <taxon>Dikarya</taxon>
        <taxon>Basidiomycota</taxon>
        <taxon>Agaricomycotina</taxon>
        <taxon>Agaricomycetes</taxon>
        <taxon>Agaricomycetidae</taxon>
        <taxon>Boletales</taxon>
        <taxon>Coniophorineae</taxon>
        <taxon>Coniophoraceae</taxon>
        <taxon>Coniophora</taxon>
    </lineage>
</organism>
<dbReference type="RefSeq" id="XP_007765274.1">
    <property type="nucleotide sequence ID" value="XM_007767084.1"/>
</dbReference>
<dbReference type="InterPro" id="IPR000757">
    <property type="entry name" value="Beta-glucanase-like"/>
</dbReference>
<evidence type="ECO:0000313" key="3">
    <source>
        <dbReference type="Proteomes" id="UP000053558"/>
    </source>
</evidence>
<dbReference type="SUPFAM" id="SSF49899">
    <property type="entry name" value="Concanavalin A-like lectins/glucanases"/>
    <property type="match status" value="1"/>
</dbReference>
<dbReference type="AlphaFoldDB" id="A0A5M3MZJ2"/>
<dbReference type="InterPro" id="IPR050546">
    <property type="entry name" value="Glycosyl_Hydrlase_16"/>
</dbReference>
<dbReference type="GO" id="GO:0009251">
    <property type="term" value="P:glucan catabolic process"/>
    <property type="evidence" value="ECO:0007669"/>
    <property type="project" value="TreeGrafter"/>
</dbReference>
<accession>A0A5M3MZJ2</accession>
<reference evidence="3" key="1">
    <citation type="journal article" date="2012" name="Science">
        <title>The Paleozoic origin of enzymatic lignin decomposition reconstructed from 31 fungal genomes.</title>
        <authorList>
            <person name="Floudas D."/>
            <person name="Binder M."/>
            <person name="Riley R."/>
            <person name="Barry K."/>
            <person name="Blanchette R.A."/>
            <person name="Henrissat B."/>
            <person name="Martinez A.T."/>
            <person name="Otillar R."/>
            <person name="Spatafora J.W."/>
            <person name="Yadav J.S."/>
            <person name="Aerts A."/>
            <person name="Benoit I."/>
            <person name="Boyd A."/>
            <person name="Carlson A."/>
            <person name="Copeland A."/>
            <person name="Coutinho P.M."/>
            <person name="de Vries R.P."/>
            <person name="Ferreira P."/>
            <person name="Findley K."/>
            <person name="Foster B."/>
            <person name="Gaskell J."/>
            <person name="Glotzer D."/>
            <person name="Gorecki P."/>
            <person name="Heitman J."/>
            <person name="Hesse C."/>
            <person name="Hori C."/>
            <person name="Igarashi K."/>
            <person name="Jurgens J.A."/>
            <person name="Kallen N."/>
            <person name="Kersten P."/>
            <person name="Kohler A."/>
            <person name="Kuees U."/>
            <person name="Kumar T.K.A."/>
            <person name="Kuo A."/>
            <person name="LaButti K."/>
            <person name="Larrondo L.F."/>
            <person name="Lindquist E."/>
            <person name="Ling A."/>
            <person name="Lombard V."/>
            <person name="Lucas S."/>
            <person name="Lundell T."/>
            <person name="Martin R."/>
            <person name="McLaughlin D.J."/>
            <person name="Morgenstern I."/>
            <person name="Morin E."/>
            <person name="Murat C."/>
            <person name="Nagy L.G."/>
            <person name="Nolan M."/>
            <person name="Ohm R.A."/>
            <person name="Patyshakuliyeva A."/>
            <person name="Rokas A."/>
            <person name="Ruiz-Duenas F.J."/>
            <person name="Sabat G."/>
            <person name="Salamov A."/>
            <person name="Samejima M."/>
            <person name="Schmutz J."/>
            <person name="Slot J.C."/>
            <person name="St John F."/>
            <person name="Stenlid J."/>
            <person name="Sun H."/>
            <person name="Sun S."/>
            <person name="Syed K."/>
            <person name="Tsang A."/>
            <person name="Wiebenga A."/>
            <person name="Young D."/>
            <person name="Pisabarro A."/>
            <person name="Eastwood D.C."/>
            <person name="Martin F."/>
            <person name="Cullen D."/>
            <person name="Grigoriev I.V."/>
            <person name="Hibbett D.S."/>
        </authorList>
    </citation>
    <scope>NUCLEOTIDE SEQUENCE [LARGE SCALE GENOMIC DNA]</scope>
    <source>
        <strain evidence="3">RWD-64-598 SS2</strain>
    </source>
</reference>
<dbReference type="Pfam" id="PF26113">
    <property type="entry name" value="GH16_XgeA"/>
    <property type="match status" value="1"/>
</dbReference>
<keyword evidence="2" id="KW-0378">Hydrolase</keyword>
<dbReference type="Proteomes" id="UP000053558">
    <property type="component" value="Unassembled WGS sequence"/>
</dbReference>